<dbReference type="SUPFAM" id="SSF51735">
    <property type="entry name" value="NAD(P)-binding Rossmann-fold domains"/>
    <property type="match status" value="1"/>
</dbReference>
<reference evidence="3 4" key="1">
    <citation type="submission" date="2014-08" db="EMBL/GenBank/DDBJ databases">
        <title>Complete genome sequence of Corynebacterium aquilae S-613T(T) (=DSM 44791(T)), isolated from the choana of a healthy golden eagle.</title>
        <authorList>
            <person name="Ruckert C."/>
            <person name="Albersmeier A."/>
            <person name="Winkler A."/>
            <person name="Kalinowski J."/>
        </authorList>
    </citation>
    <scope>NUCLEOTIDE SEQUENCE [LARGE SCALE GENOMIC DNA]</scope>
    <source>
        <strain evidence="3 4">S-613</strain>
    </source>
</reference>
<name>A0A1L7CF23_9CORY</name>
<dbReference type="EMBL" id="CP009245">
    <property type="protein sequence ID" value="APT84449.1"/>
    <property type="molecule type" value="Genomic_DNA"/>
</dbReference>
<keyword evidence="2" id="KW-0560">Oxidoreductase</keyword>
<keyword evidence="4" id="KW-1185">Reference proteome</keyword>
<dbReference type="InterPro" id="IPR002347">
    <property type="entry name" value="SDR_fam"/>
</dbReference>
<dbReference type="Proteomes" id="UP000185478">
    <property type="component" value="Chromosome"/>
</dbReference>
<dbReference type="InterPro" id="IPR036291">
    <property type="entry name" value="NAD(P)-bd_dom_sf"/>
</dbReference>
<protein>
    <recommendedName>
        <fullName evidence="5">2,3-dihydroxybenzoate-2,3-dehydrogenase</fullName>
    </recommendedName>
</protein>
<evidence type="ECO:0000313" key="3">
    <source>
        <dbReference type="EMBL" id="APT84449.1"/>
    </source>
</evidence>
<evidence type="ECO:0000256" key="2">
    <source>
        <dbReference type="ARBA" id="ARBA00023002"/>
    </source>
</evidence>
<comment type="similarity">
    <text evidence="1">Belongs to the short-chain dehydrogenases/reductases (SDR) family.</text>
</comment>
<evidence type="ECO:0008006" key="5">
    <source>
        <dbReference type="Google" id="ProtNLM"/>
    </source>
</evidence>
<accession>A0A1L7CF23</accession>
<proteinExistence type="inferred from homology"/>
<evidence type="ECO:0000313" key="4">
    <source>
        <dbReference type="Proteomes" id="UP000185478"/>
    </source>
</evidence>
<dbReference type="PRINTS" id="PR00080">
    <property type="entry name" value="SDRFAMILY"/>
</dbReference>
<dbReference type="AlphaFoldDB" id="A0A1L7CF23"/>
<dbReference type="PANTHER" id="PTHR42760:SF115">
    <property type="entry name" value="3-OXOACYL-[ACYL-CARRIER-PROTEIN] REDUCTASE FABG"/>
    <property type="match status" value="1"/>
</dbReference>
<dbReference type="PANTHER" id="PTHR42760">
    <property type="entry name" value="SHORT-CHAIN DEHYDROGENASES/REDUCTASES FAMILY MEMBER"/>
    <property type="match status" value="1"/>
</dbReference>
<dbReference type="STRING" id="1431546.CAQU_04510"/>
<dbReference type="InterPro" id="IPR020904">
    <property type="entry name" value="Sc_DH/Rdtase_CS"/>
</dbReference>
<evidence type="ECO:0000256" key="1">
    <source>
        <dbReference type="ARBA" id="ARBA00006484"/>
    </source>
</evidence>
<dbReference type="PROSITE" id="PS00061">
    <property type="entry name" value="ADH_SHORT"/>
    <property type="match status" value="1"/>
</dbReference>
<sequence length="244" mass="24714">MNQVARPRIVVTGAAGGIGGAIARHLNDLGADVIATDIHPHPSPIPNHPVHRLDLTDTAAIEEFIYTTLAAGEVHGLVNAAGIFRGGPAPDLSARDLDDLWAVNARAVYLLASGFGAHMATHGGGSIVTIASNSGRIPRANMAAYGATKTAASLLTRSLGLELGRMGVRCNVISPGTSRTTMIAGLGSETDLIQGVPASYKAGIPLGKIAEPADIAHAAAFLLSDAAGHITAQDLVIDGGASAC</sequence>
<dbReference type="Pfam" id="PF13561">
    <property type="entry name" value="adh_short_C2"/>
    <property type="match status" value="1"/>
</dbReference>
<gene>
    <name evidence="3" type="ORF">CAQU_04510</name>
</gene>
<organism evidence="3 4">
    <name type="scientific">Corynebacterium aquilae DSM 44791</name>
    <dbReference type="NCBI Taxonomy" id="1431546"/>
    <lineage>
        <taxon>Bacteria</taxon>
        <taxon>Bacillati</taxon>
        <taxon>Actinomycetota</taxon>
        <taxon>Actinomycetes</taxon>
        <taxon>Mycobacteriales</taxon>
        <taxon>Corynebacteriaceae</taxon>
        <taxon>Corynebacterium</taxon>
    </lineage>
</organism>
<dbReference type="GO" id="GO:0016616">
    <property type="term" value="F:oxidoreductase activity, acting on the CH-OH group of donors, NAD or NADP as acceptor"/>
    <property type="evidence" value="ECO:0007669"/>
    <property type="project" value="TreeGrafter"/>
</dbReference>
<dbReference type="PRINTS" id="PR00081">
    <property type="entry name" value="GDHRDH"/>
</dbReference>
<dbReference type="Gene3D" id="3.40.50.720">
    <property type="entry name" value="NAD(P)-binding Rossmann-like Domain"/>
    <property type="match status" value="1"/>
</dbReference>
<dbReference type="FunFam" id="3.40.50.720:FF:000084">
    <property type="entry name" value="Short-chain dehydrogenase reductase"/>
    <property type="match status" value="1"/>
</dbReference>
<dbReference type="KEGG" id="caqu:CAQU_04510"/>